<gene>
    <name evidence="2" type="ORF">HMPREF1544_10383</name>
</gene>
<evidence type="ECO:0000313" key="2">
    <source>
        <dbReference type="EMBL" id="EPB82867.1"/>
    </source>
</evidence>
<evidence type="ECO:0000256" key="1">
    <source>
        <dbReference type="SAM" id="MobiDB-lite"/>
    </source>
</evidence>
<dbReference type="AlphaFoldDB" id="S2J435"/>
<dbReference type="VEuPathDB" id="FungiDB:HMPREF1544_10383"/>
<keyword evidence="3" id="KW-1185">Reference proteome</keyword>
<protein>
    <submittedName>
        <fullName evidence="2">Uncharacterized protein</fullName>
    </submittedName>
</protein>
<name>S2J435_MUCC1</name>
<feature type="region of interest" description="Disordered" evidence="1">
    <location>
        <begin position="1"/>
        <end position="45"/>
    </location>
</feature>
<dbReference type="InParanoid" id="S2J435"/>
<feature type="compositionally biased region" description="Acidic residues" evidence="1">
    <location>
        <begin position="17"/>
        <end position="33"/>
    </location>
</feature>
<organism evidence="2 3">
    <name type="scientific">Mucor circinelloides f. circinelloides (strain 1006PhL)</name>
    <name type="common">Mucormycosis agent</name>
    <name type="synonym">Calyptromyces circinelloides</name>
    <dbReference type="NCBI Taxonomy" id="1220926"/>
    <lineage>
        <taxon>Eukaryota</taxon>
        <taxon>Fungi</taxon>
        <taxon>Fungi incertae sedis</taxon>
        <taxon>Mucoromycota</taxon>
        <taxon>Mucoromycotina</taxon>
        <taxon>Mucoromycetes</taxon>
        <taxon>Mucorales</taxon>
        <taxon>Mucorineae</taxon>
        <taxon>Mucoraceae</taxon>
        <taxon>Mucor</taxon>
    </lineage>
</organism>
<evidence type="ECO:0000313" key="3">
    <source>
        <dbReference type="Proteomes" id="UP000014254"/>
    </source>
</evidence>
<dbReference type="EMBL" id="KE124095">
    <property type="protein sequence ID" value="EPB82867.1"/>
    <property type="molecule type" value="Genomic_DNA"/>
</dbReference>
<proteinExistence type="predicted"/>
<dbReference type="Proteomes" id="UP000014254">
    <property type="component" value="Unassembled WGS sequence"/>
</dbReference>
<dbReference type="OrthoDB" id="2289677at2759"/>
<reference evidence="3" key="1">
    <citation type="submission" date="2013-05" db="EMBL/GenBank/DDBJ databases">
        <title>The Genome sequence of Mucor circinelloides f. circinelloides 1006PhL.</title>
        <authorList>
            <consortium name="The Broad Institute Genomics Platform"/>
            <person name="Cuomo C."/>
            <person name="Earl A."/>
            <person name="Findley K."/>
            <person name="Lee S.C."/>
            <person name="Walker B."/>
            <person name="Young S."/>
            <person name="Zeng Q."/>
            <person name="Gargeya S."/>
            <person name="Fitzgerald M."/>
            <person name="Haas B."/>
            <person name="Abouelleil A."/>
            <person name="Allen A.W."/>
            <person name="Alvarado L."/>
            <person name="Arachchi H.M."/>
            <person name="Berlin A.M."/>
            <person name="Chapman S.B."/>
            <person name="Gainer-Dewar J."/>
            <person name="Goldberg J."/>
            <person name="Griggs A."/>
            <person name="Gujja S."/>
            <person name="Hansen M."/>
            <person name="Howarth C."/>
            <person name="Imamovic A."/>
            <person name="Ireland A."/>
            <person name="Larimer J."/>
            <person name="McCowan C."/>
            <person name="Murphy C."/>
            <person name="Pearson M."/>
            <person name="Poon T.W."/>
            <person name="Priest M."/>
            <person name="Roberts A."/>
            <person name="Saif S."/>
            <person name="Shea T."/>
            <person name="Sisk P."/>
            <person name="Sykes S."/>
            <person name="Wortman J."/>
            <person name="Nusbaum C."/>
            <person name="Birren B."/>
        </authorList>
    </citation>
    <scope>NUCLEOTIDE SEQUENCE [LARGE SCALE GENOMIC DNA]</scope>
    <source>
        <strain evidence="3">1006PhL</strain>
    </source>
</reference>
<sequence length="181" mass="20961">MKPNRSLIVDPKRLRDEEDEDEEDEGEDNEGGEDEMHRRKRQRTSAPVREIIEEELAKLEALKARLCHAYGFKFQIPEILHNVFGIGGEYHLTTKLCTDPAQVVESIDEIAEKLTHSIIKTEENNWIFVTQVEVYVKERQVDDVAIVTEFDEVCPKLATIRKKATEGKGAWREIRILLEKC</sequence>
<accession>S2J435</accession>